<evidence type="ECO:0000313" key="2">
    <source>
        <dbReference type="EMBL" id="WOG99639.1"/>
    </source>
</evidence>
<keyword evidence="3" id="KW-1185">Reference proteome</keyword>
<proteinExistence type="predicted"/>
<protein>
    <submittedName>
        <fullName evidence="1">Uncharacterized protein</fullName>
    </submittedName>
</protein>
<sequence>MDSNWQVAAGEESTEAVILRRVPSDPRLSAAFCRAGDKTDSQTPVIPLISIEEANQQENSASPFLITAAAMNDETMALAMTAITALNKCVSSQGEHTEIDMDSFIQLLNSSKTIRDVIDPSLRNELIALPNANQQSDADT</sequence>
<gene>
    <name evidence="1" type="ORF">DCAR_016617</name>
    <name evidence="2" type="ORF">DCAR_0518992</name>
</gene>
<evidence type="ECO:0000313" key="3">
    <source>
        <dbReference type="Proteomes" id="UP000077755"/>
    </source>
</evidence>
<name>A0A161ZYG9_DAUCS</name>
<reference evidence="1" key="1">
    <citation type="journal article" date="2016" name="Nat. Genet.">
        <title>A high-quality carrot genome assembly provides new insights into carotenoid accumulation and asterid genome evolution.</title>
        <authorList>
            <person name="Iorizzo M."/>
            <person name="Ellison S."/>
            <person name="Senalik D."/>
            <person name="Zeng P."/>
            <person name="Satapoomin P."/>
            <person name="Huang J."/>
            <person name="Bowman M."/>
            <person name="Iovene M."/>
            <person name="Sanseverino W."/>
            <person name="Cavagnaro P."/>
            <person name="Yildiz M."/>
            <person name="Macko-Podgorni A."/>
            <person name="Moranska E."/>
            <person name="Grzebelus E."/>
            <person name="Grzebelus D."/>
            <person name="Ashrafi H."/>
            <person name="Zheng Z."/>
            <person name="Cheng S."/>
            <person name="Spooner D."/>
            <person name="Van Deynze A."/>
            <person name="Simon P."/>
        </authorList>
    </citation>
    <scope>NUCLEOTIDE SEQUENCE [LARGE SCALE GENOMIC DNA]</scope>
    <source>
        <tissue evidence="1">Leaf</tissue>
    </source>
</reference>
<dbReference type="EMBL" id="LNRQ01000005">
    <property type="protein sequence ID" value="KZM93372.1"/>
    <property type="molecule type" value="Genomic_DNA"/>
</dbReference>
<evidence type="ECO:0000313" key="1">
    <source>
        <dbReference type="EMBL" id="KZM93372.1"/>
    </source>
</evidence>
<reference evidence="2" key="2">
    <citation type="submission" date="2022-03" db="EMBL/GenBank/DDBJ databases">
        <title>Draft title - Genomic analysis of global carrot germplasm unveils the trajectory of domestication and the origin of high carotenoid orange carrot.</title>
        <authorList>
            <person name="Iorizzo M."/>
            <person name="Ellison S."/>
            <person name="Senalik D."/>
            <person name="Macko-Podgorni A."/>
            <person name="Grzebelus D."/>
            <person name="Bostan H."/>
            <person name="Rolling W."/>
            <person name="Curaba J."/>
            <person name="Simon P."/>
        </authorList>
    </citation>
    <scope>NUCLEOTIDE SEQUENCE</scope>
    <source>
        <tissue evidence="2">Leaf</tissue>
    </source>
</reference>
<organism evidence="1">
    <name type="scientific">Daucus carota subsp. sativus</name>
    <name type="common">Carrot</name>
    <dbReference type="NCBI Taxonomy" id="79200"/>
    <lineage>
        <taxon>Eukaryota</taxon>
        <taxon>Viridiplantae</taxon>
        <taxon>Streptophyta</taxon>
        <taxon>Embryophyta</taxon>
        <taxon>Tracheophyta</taxon>
        <taxon>Spermatophyta</taxon>
        <taxon>Magnoliopsida</taxon>
        <taxon>eudicotyledons</taxon>
        <taxon>Gunneridae</taxon>
        <taxon>Pentapetalae</taxon>
        <taxon>asterids</taxon>
        <taxon>campanulids</taxon>
        <taxon>Apiales</taxon>
        <taxon>Apiaceae</taxon>
        <taxon>Apioideae</taxon>
        <taxon>Scandiceae</taxon>
        <taxon>Daucinae</taxon>
        <taxon>Daucus</taxon>
        <taxon>Daucus sect. Daucus</taxon>
    </lineage>
</organism>
<dbReference type="Gramene" id="KZM93372">
    <property type="protein sequence ID" value="KZM93372"/>
    <property type="gene ID" value="DCAR_016617"/>
</dbReference>
<dbReference type="AlphaFoldDB" id="A0A161ZYG9"/>
<accession>A0A161ZYG9</accession>
<dbReference type="EMBL" id="CP093347">
    <property type="protein sequence ID" value="WOG99639.1"/>
    <property type="molecule type" value="Genomic_DNA"/>
</dbReference>
<dbReference type="Proteomes" id="UP000077755">
    <property type="component" value="Chromosome 5"/>
</dbReference>